<dbReference type="InterPro" id="IPR019074">
    <property type="entry name" value="YabQ"/>
</dbReference>
<sequence>MSEVIRHEIWFFFFSLLSGVILLCAYDQLRVLRRVIPHNGFFQSLEDFFFWTAAGIFCFGVSFRGNSGSIRGFSLAALVFGMWFYHRTVSPWVITCETFVFRTASKKTVFLCRKALKKAWNWVTMRITCKNVGVKRKKQGSE</sequence>
<keyword evidence="3" id="KW-1185">Reference proteome</keyword>
<proteinExistence type="predicted"/>
<feature type="transmembrane region" description="Helical" evidence="1">
    <location>
        <begin position="48"/>
        <end position="63"/>
    </location>
</feature>
<gene>
    <name evidence="2" type="ORF">LKD71_00925</name>
</gene>
<evidence type="ECO:0000256" key="1">
    <source>
        <dbReference type="SAM" id="Phobius"/>
    </source>
</evidence>
<evidence type="ECO:0000313" key="3">
    <source>
        <dbReference type="Proteomes" id="UP001197875"/>
    </source>
</evidence>
<keyword evidence="1" id="KW-0812">Transmembrane</keyword>
<dbReference type="AlphaFoldDB" id="A0AAE3DQA3"/>
<keyword evidence="1" id="KW-0472">Membrane</keyword>
<dbReference type="RefSeq" id="WP_178046195.1">
    <property type="nucleotide sequence ID" value="NZ_JAJEPR010000001.1"/>
</dbReference>
<dbReference type="Pfam" id="PF09578">
    <property type="entry name" value="Spore_YabQ"/>
    <property type="match status" value="1"/>
</dbReference>
<organism evidence="2 3">
    <name type="scientific">Fusicatenibacter faecihominis</name>
    <dbReference type="NCBI Taxonomy" id="2881276"/>
    <lineage>
        <taxon>Bacteria</taxon>
        <taxon>Bacillati</taxon>
        <taxon>Bacillota</taxon>
        <taxon>Clostridia</taxon>
        <taxon>Lachnospirales</taxon>
        <taxon>Lachnospiraceae</taxon>
        <taxon>Fusicatenibacter</taxon>
    </lineage>
</organism>
<comment type="caution">
    <text evidence="2">The sequence shown here is derived from an EMBL/GenBank/DDBJ whole genome shotgun (WGS) entry which is preliminary data.</text>
</comment>
<dbReference type="EMBL" id="JAJEPR010000001">
    <property type="protein sequence ID" value="MCC2188395.1"/>
    <property type="molecule type" value="Genomic_DNA"/>
</dbReference>
<feature type="transmembrane region" description="Helical" evidence="1">
    <location>
        <begin position="9"/>
        <end position="28"/>
    </location>
</feature>
<dbReference type="Proteomes" id="UP001197875">
    <property type="component" value="Unassembled WGS sequence"/>
</dbReference>
<reference evidence="2 3" key="1">
    <citation type="submission" date="2021-10" db="EMBL/GenBank/DDBJ databases">
        <title>Anaerobic single-cell dispensing facilitates the cultivation of human gut bacteria.</title>
        <authorList>
            <person name="Afrizal A."/>
        </authorList>
    </citation>
    <scope>NUCLEOTIDE SEQUENCE [LARGE SCALE GENOMIC DNA]</scope>
    <source>
        <strain evidence="2 3">CLA-AA-H277</strain>
    </source>
</reference>
<keyword evidence="1" id="KW-1133">Transmembrane helix</keyword>
<name>A0AAE3DQA3_9FIRM</name>
<accession>A0AAE3DQA3</accession>
<evidence type="ECO:0000313" key="2">
    <source>
        <dbReference type="EMBL" id="MCC2188395.1"/>
    </source>
</evidence>
<protein>
    <submittedName>
        <fullName evidence="2">Spore cortex biosynthesis protein YabQ</fullName>
    </submittedName>
</protein>
<dbReference type="NCBIfam" id="TIGR02893">
    <property type="entry name" value="spore_yabQ"/>
    <property type="match status" value="1"/>
</dbReference>